<keyword evidence="3" id="KW-1185">Reference proteome</keyword>
<name>H6R467_NOCCG</name>
<feature type="transmembrane region" description="Helical" evidence="1">
    <location>
        <begin position="12"/>
        <end position="33"/>
    </location>
</feature>
<sequence>MERTSPVRAIVIYSAALGTLLGAVFAGAFWWLIVGGAGTATLSCAAIDPEMTETINVAFAYEPWTVSVGLVLIGTLVGAVVGLLTRVFTARSRTDFSRSD</sequence>
<accession>H6R467</accession>
<organism evidence="2 3">
    <name type="scientific">Nocardia cyriacigeorgica (strain GUH-2)</name>
    <dbReference type="NCBI Taxonomy" id="1127134"/>
    <lineage>
        <taxon>Bacteria</taxon>
        <taxon>Bacillati</taxon>
        <taxon>Actinomycetota</taxon>
        <taxon>Actinomycetes</taxon>
        <taxon>Mycobacteriales</taxon>
        <taxon>Nocardiaceae</taxon>
        <taxon>Nocardia</taxon>
    </lineage>
</organism>
<evidence type="ECO:0000313" key="2">
    <source>
        <dbReference type="EMBL" id="CCF65781.1"/>
    </source>
</evidence>
<dbReference type="HOGENOM" id="CLU_2302961_0_0_11"/>
<gene>
    <name evidence="2" type="ordered locus">NOCYR_5030</name>
</gene>
<keyword evidence="1" id="KW-0472">Membrane</keyword>
<dbReference type="STRING" id="1127134.NOCYR_5030"/>
<feature type="transmembrane region" description="Helical" evidence="1">
    <location>
        <begin position="64"/>
        <end position="88"/>
    </location>
</feature>
<reference evidence="2 3" key="1">
    <citation type="journal article" date="2012" name="J. Bacteriol.">
        <title>Genome sequence of the human- and animal-pathogenic strain Nocardia cyriacigeorgica GUH-2.</title>
        <authorList>
            <person name="Zoropogui A."/>
            <person name="Pujic P."/>
            <person name="Normand P."/>
            <person name="Barbe V."/>
            <person name="Beaman B."/>
            <person name="Beaman L."/>
            <person name="Boiron P."/>
            <person name="Colinon C."/>
            <person name="Deredjian A."/>
            <person name="Graindorge A."/>
            <person name="Mangenot S."/>
            <person name="Nazaret S."/>
            <person name="Neto M."/>
            <person name="Petit S."/>
            <person name="Roche D."/>
            <person name="Vallenet D."/>
            <person name="Rodriguez-Nava V."/>
            <person name="Richard Y."/>
            <person name="Cournoyer B."/>
            <person name="Blaha D."/>
        </authorList>
    </citation>
    <scope>NUCLEOTIDE SEQUENCE [LARGE SCALE GENOMIC DNA]</scope>
    <source>
        <strain evidence="2 3">GUH-2</strain>
    </source>
</reference>
<evidence type="ECO:0000256" key="1">
    <source>
        <dbReference type="SAM" id="Phobius"/>
    </source>
</evidence>
<dbReference type="Proteomes" id="UP000008190">
    <property type="component" value="Chromosome"/>
</dbReference>
<dbReference type="AlphaFoldDB" id="H6R467"/>
<proteinExistence type="predicted"/>
<evidence type="ECO:0000313" key="3">
    <source>
        <dbReference type="Proteomes" id="UP000008190"/>
    </source>
</evidence>
<protein>
    <submittedName>
        <fullName evidence="2">Uncharacterized protein</fullName>
    </submittedName>
</protein>
<keyword evidence="1" id="KW-0812">Transmembrane</keyword>
<dbReference type="EMBL" id="FO082843">
    <property type="protein sequence ID" value="CCF65781.1"/>
    <property type="molecule type" value="Genomic_DNA"/>
</dbReference>
<dbReference type="KEGG" id="ncy:NOCYR_5030"/>
<keyword evidence="1" id="KW-1133">Transmembrane helix</keyword>